<gene>
    <name evidence="1" type="ORF">B5F24_16300</name>
</gene>
<dbReference type="Proteomes" id="UP000196587">
    <property type="component" value="Unassembled WGS sequence"/>
</dbReference>
<dbReference type="SUPFAM" id="SSF50494">
    <property type="entry name" value="Trypsin-like serine proteases"/>
    <property type="match status" value="1"/>
</dbReference>
<proteinExistence type="predicted"/>
<dbReference type="AlphaFoldDB" id="A0A1Y4JP18"/>
<protein>
    <recommendedName>
        <fullName evidence="3">Serine protease</fullName>
    </recommendedName>
</protein>
<evidence type="ECO:0008006" key="3">
    <source>
        <dbReference type="Google" id="ProtNLM"/>
    </source>
</evidence>
<name>A0A1Y4JP18_9BACE</name>
<reference evidence="2" key="1">
    <citation type="submission" date="2017-04" db="EMBL/GenBank/DDBJ databases">
        <title>Function of individual gut microbiota members based on whole genome sequencing of pure cultures obtained from chicken caecum.</title>
        <authorList>
            <person name="Medvecky M."/>
            <person name="Cejkova D."/>
            <person name="Polansky O."/>
            <person name="Karasova D."/>
            <person name="Kubasova T."/>
            <person name="Cizek A."/>
            <person name="Rychlik I."/>
        </authorList>
    </citation>
    <scope>NUCLEOTIDE SEQUENCE [LARGE SCALE GENOMIC DNA]</scope>
    <source>
        <strain evidence="2">An189</strain>
    </source>
</reference>
<evidence type="ECO:0000313" key="2">
    <source>
        <dbReference type="Proteomes" id="UP000196587"/>
    </source>
</evidence>
<dbReference type="InterPro" id="IPR009003">
    <property type="entry name" value="Peptidase_S1_PA"/>
</dbReference>
<evidence type="ECO:0000313" key="1">
    <source>
        <dbReference type="EMBL" id="OUP31791.1"/>
    </source>
</evidence>
<dbReference type="EMBL" id="NFKE01000018">
    <property type="protein sequence ID" value="OUP31791.1"/>
    <property type="molecule type" value="Genomic_DNA"/>
</dbReference>
<sequence>MELLIEQSIFSILYRDKNKNEIRHVGTGVVVCKKGIFITAGHTFRQKGDFELEDFRACFIVNGNIYITPIKEICWYSIDFSMQKVPEFKDYAVGQLLNPIRVRSTYKRLYIKKYIYLKIRKKQPHNLEKLYLYAYEYKNPKTKDRNLGDNFDNVNIDKIHLINSSLLVIKNEIIIQSNKVFNNCSSLRGEAGETNSGAPILDENMFIRGVLLGGIAGIQGKDADHKYVNMCRSKYYINKIKNYNAAKRKCKNYQIISGNGK</sequence>
<dbReference type="RefSeq" id="WP_087413592.1">
    <property type="nucleotide sequence ID" value="NZ_NFKE01000018.1"/>
</dbReference>
<accession>A0A1Y4JP18</accession>
<comment type="caution">
    <text evidence="1">The sequence shown here is derived from an EMBL/GenBank/DDBJ whole genome shotgun (WGS) entry which is preliminary data.</text>
</comment>
<organism evidence="1 2">
    <name type="scientific">Bacteroides clarus</name>
    <dbReference type="NCBI Taxonomy" id="626929"/>
    <lineage>
        <taxon>Bacteria</taxon>
        <taxon>Pseudomonadati</taxon>
        <taxon>Bacteroidota</taxon>
        <taxon>Bacteroidia</taxon>
        <taxon>Bacteroidales</taxon>
        <taxon>Bacteroidaceae</taxon>
        <taxon>Bacteroides</taxon>
    </lineage>
</organism>